<keyword evidence="1" id="KW-0472">Membrane</keyword>
<dbReference type="Proteomes" id="UP001153555">
    <property type="component" value="Unassembled WGS sequence"/>
</dbReference>
<keyword evidence="3" id="KW-1185">Reference proteome</keyword>
<dbReference type="EMBL" id="CACSLK010014566">
    <property type="protein sequence ID" value="CAA0816875.1"/>
    <property type="molecule type" value="Genomic_DNA"/>
</dbReference>
<proteinExistence type="predicted"/>
<feature type="transmembrane region" description="Helical" evidence="1">
    <location>
        <begin position="162"/>
        <end position="182"/>
    </location>
</feature>
<comment type="caution">
    <text evidence="2">The sequence shown here is derived from an EMBL/GenBank/DDBJ whole genome shotgun (WGS) entry which is preliminary data.</text>
</comment>
<feature type="transmembrane region" description="Helical" evidence="1">
    <location>
        <begin position="6"/>
        <end position="26"/>
    </location>
</feature>
<accession>A0A9N7MRR7</accession>
<evidence type="ECO:0000256" key="1">
    <source>
        <dbReference type="SAM" id="Phobius"/>
    </source>
</evidence>
<keyword evidence="1" id="KW-0812">Transmembrane</keyword>
<dbReference type="AlphaFoldDB" id="A0A9N7MRR7"/>
<evidence type="ECO:0000313" key="2">
    <source>
        <dbReference type="EMBL" id="CAA0816875.1"/>
    </source>
</evidence>
<keyword evidence="1" id="KW-1133">Transmembrane helix</keyword>
<feature type="non-terminal residue" evidence="2">
    <location>
        <position position="1"/>
    </location>
</feature>
<organism evidence="2 3">
    <name type="scientific">Striga hermonthica</name>
    <name type="common">Purple witchweed</name>
    <name type="synonym">Buchnera hermonthica</name>
    <dbReference type="NCBI Taxonomy" id="68872"/>
    <lineage>
        <taxon>Eukaryota</taxon>
        <taxon>Viridiplantae</taxon>
        <taxon>Streptophyta</taxon>
        <taxon>Embryophyta</taxon>
        <taxon>Tracheophyta</taxon>
        <taxon>Spermatophyta</taxon>
        <taxon>Magnoliopsida</taxon>
        <taxon>eudicotyledons</taxon>
        <taxon>Gunneridae</taxon>
        <taxon>Pentapetalae</taxon>
        <taxon>asterids</taxon>
        <taxon>lamiids</taxon>
        <taxon>Lamiales</taxon>
        <taxon>Orobanchaceae</taxon>
        <taxon>Buchnereae</taxon>
        <taxon>Striga</taxon>
    </lineage>
</organism>
<gene>
    <name evidence="2" type="ORF">SHERM_16740</name>
</gene>
<reference evidence="2" key="1">
    <citation type="submission" date="2019-12" db="EMBL/GenBank/DDBJ databases">
        <authorList>
            <person name="Scholes J."/>
        </authorList>
    </citation>
    <scope>NUCLEOTIDE SEQUENCE</scope>
</reference>
<evidence type="ECO:0000313" key="3">
    <source>
        <dbReference type="Proteomes" id="UP001153555"/>
    </source>
</evidence>
<protein>
    <submittedName>
        <fullName evidence="2">Uncharacterized protein</fullName>
    </submittedName>
</protein>
<sequence length="301" mass="34924">FPETLLTFFVLAPIYPYFSQLFLNVYDFALKHDRAMNLCYPHQIMVSCSKTSLSRDVAYIFRSCPYLPLFCLTFLNVYDFASKHDELINISYPHQIMVPCSKTSLSGDVAYIFHSCPYLPLFSSTFFKHVRFCIKTRWGDKYMLSNSNNGAVFENKSFWRRFLHFLVFPLFTLYSSTFLNVYNFSSKHDGVINICYPHQIIMPCSKTSLSGDVTYIFHSCPYLTLFSSNFLNVYNFASNHDGAINICYPHQIMVSYSKTSLSGDVAYIFRSCPYFVGTHEDLDMHKSRTNIQHKPMRSGSK</sequence>
<name>A0A9N7MRR7_STRHE</name>
<feature type="non-terminal residue" evidence="2">
    <location>
        <position position="301"/>
    </location>
</feature>